<keyword evidence="2" id="KW-1185">Reference proteome</keyword>
<proteinExistence type="predicted"/>
<dbReference type="Proteomes" id="UP000792457">
    <property type="component" value="Unassembled WGS sequence"/>
</dbReference>
<reference evidence="1" key="1">
    <citation type="submission" date="2013-04" db="EMBL/GenBank/DDBJ databases">
        <authorList>
            <person name="Qu J."/>
            <person name="Murali S.C."/>
            <person name="Bandaranaike D."/>
            <person name="Bellair M."/>
            <person name="Blankenburg K."/>
            <person name="Chao H."/>
            <person name="Dinh H."/>
            <person name="Doddapaneni H."/>
            <person name="Downs B."/>
            <person name="Dugan-Rocha S."/>
            <person name="Elkadiri S."/>
            <person name="Gnanaolivu R.D."/>
            <person name="Hernandez B."/>
            <person name="Javaid M."/>
            <person name="Jayaseelan J.C."/>
            <person name="Lee S."/>
            <person name="Li M."/>
            <person name="Ming W."/>
            <person name="Munidasa M."/>
            <person name="Muniz J."/>
            <person name="Nguyen L."/>
            <person name="Ongeri F."/>
            <person name="Osuji N."/>
            <person name="Pu L.-L."/>
            <person name="Puazo M."/>
            <person name="Qu C."/>
            <person name="Quiroz J."/>
            <person name="Raj R."/>
            <person name="Weissenberger G."/>
            <person name="Xin Y."/>
            <person name="Zou X."/>
            <person name="Han Y."/>
            <person name="Richards S."/>
            <person name="Worley K."/>
            <person name="Muzny D."/>
            <person name="Gibbs R."/>
        </authorList>
    </citation>
    <scope>NUCLEOTIDE SEQUENCE</scope>
    <source>
        <strain evidence="1">Sampled in the wild</strain>
    </source>
</reference>
<name>A0A8K0P2P9_LADFU</name>
<dbReference type="EMBL" id="KZ308393">
    <property type="protein sequence ID" value="KAG8228889.1"/>
    <property type="molecule type" value="Genomic_DNA"/>
</dbReference>
<gene>
    <name evidence="1" type="ORF">J437_LFUL007626</name>
</gene>
<dbReference type="OrthoDB" id="2266637at2759"/>
<reference evidence="1" key="2">
    <citation type="submission" date="2017-10" db="EMBL/GenBank/DDBJ databases">
        <title>Ladona fulva Genome sequencing and assembly.</title>
        <authorList>
            <person name="Murali S."/>
            <person name="Richards S."/>
            <person name="Bandaranaike D."/>
            <person name="Bellair M."/>
            <person name="Blankenburg K."/>
            <person name="Chao H."/>
            <person name="Dinh H."/>
            <person name="Doddapaneni H."/>
            <person name="Dugan-Rocha S."/>
            <person name="Elkadiri S."/>
            <person name="Gnanaolivu R."/>
            <person name="Hernandez B."/>
            <person name="Skinner E."/>
            <person name="Javaid M."/>
            <person name="Lee S."/>
            <person name="Li M."/>
            <person name="Ming W."/>
            <person name="Munidasa M."/>
            <person name="Muniz J."/>
            <person name="Nguyen L."/>
            <person name="Hughes D."/>
            <person name="Osuji N."/>
            <person name="Pu L.-L."/>
            <person name="Puazo M."/>
            <person name="Qu C."/>
            <person name="Quiroz J."/>
            <person name="Raj R."/>
            <person name="Weissenberger G."/>
            <person name="Xin Y."/>
            <person name="Zou X."/>
            <person name="Han Y."/>
            <person name="Worley K."/>
            <person name="Muzny D."/>
            <person name="Gibbs R."/>
        </authorList>
    </citation>
    <scope>NUCLEOTIDE SEQUENCE</scope>
    <source>
        <strain evidence="1">Sampled in the wild</strain>
    </source>
</reference>
<evidence type="ECO:0000313" key="2">
    <source>
        <dbReference type="Proteomes" id="UP000792457"/>
    </source>
</evidence>
<accession>A0A8K0P2P9</accession>
<dbReference type="AlphaFoldDB" id="A0A8K0P2P9"/>
<evidence type="ECO:0000313" key="1">
    <source>
        <dbReference type="EMBL" id="KAG8228889.1"/>
    </source>
</evidence>
<sequence>MLERLSTGLKRPTGRGPRFVILSARSDQGFVENARLVYPAKKNAGDYNEEMDSRRFEEWFKSQLLPNIKEDSVVFTYIFINKHQKRQKDLRIKLKLASQLGTTPTLLPLHSFFLFCICSAYFRGFIAAGERWTRRCGERMVAASPPTAALGAEILSL</sequence>
<organism evidence="1 2">
    <name type="scientific">Ladona fulva</name>
    <name type="common">Scarce chaser dragonfly</name>
    <name type="synonym">Libellula fulva</name>
    <dbReference type="NCBI Taxonomy" id="123851"/>
    <lineage>
        <taxon>Eukaryota</taxon>
        <taxon>Metazoa</taxon>
        <taxon>Ecdysozoa</taxon>
        <taxon>Arthropoda</taxon>
        <taxon>Hexapoda</taxon>
        <taxon>Insecta</taxon>
        <taxon>Pterygota</taxon>
        <taxon>Palaeoptera</taxon>
        <taxon>Odonata</taxon>
        <taxon>Epiprocta</taxon>
        <taxon>Anisoptera</taxon>
        <taxon>Libelluloidea</taxon>
        <taxon>Libellulidae</taxon>
        <taxon>Ladona</taxon>
    </lineage>
</organism>
<protein>
    <submittedName>
        <fullName evidence="1">Uncharacterized protein</fullName>
    </submittedName>
</protein>
<comment type="caution">
    <text evidence="1">The sequence shown here is derived from an EMBL/GenBank/DDBJ whole genome shotgun (WGS) entry which is preliminary data.</text>
</comment>